<name>A0ABQ0FVQ0_APOSI</name>
<keyword evidence="8" id="KW-0223">Dioxygenase</keyword>
<evidence type="ECO:0000256" key="15">
    <source>
        <dbReference type="PROSITE-ProRule" id="PRU00339"/>
    </source>
</evidence>
<dbReference type="InterPro" id="IPR019734">
    <property type="entry name" value="TPR_rpt"/>
</dbReference>
<evidence type="ECO:0000256" key="7">
    <source>
        <dbReference type="ARBA" id="ARBA00022853"/>
    </source>
</evidence>
<keyword evidence="7" id="KW-0156">Chromatin regulator</keyword>
<dbReference type="Proteomes" id="UP001623349">
    <property type="component" value="Unassembled WGS sequence"/>
</dbReference>
<comment type="cofactor">
    <cofactor evidence="2">
        <name>L-ascorbate</name>
        <dbReference type="ChEBI" id="CHEBI:38290"/>
    </cofactor>
</comment>
<comment type="subcellular location">
    <subcellularLocation>
        <location evidence="3">Nucleus</location>
    </subcellularLocation>
</comment>
<keyword evidence="20" id="KW-1185">Reference proteome</keyword>
<feature type="repeat" description="TPR" evidence="15">
    <location>
        <begin position="145"/>
        <end position="178"/>
    </location>
</feature>
<keyword evidence="5" id="KW-0479">Metal-binding</keyword>
<dbReference type="EC" id="1.14.11.68" evidence="13"/>
<dbReference type="SUPFAM" id="SSF48452">
    <property type="entry name" value="TPR-like"/>
    <property type="match status" value="2"/>
</dbReference>
<dbReference type="Gene3D" id="1.20.58.1370">
    <property type="match status" value="2"/>
</dbReference>
<evidence type="ECO:0000256" key="9">
    <source>
        <dbReference type="ARBA" id="ARBA00023002"/>
    </source>
</evidence>
<evidence type="ECO:0000256" key="5">
    <source>
        <dbReference type="ARBA" id="ARBA00022723"/>
    </source>
</evidence>
<dbReference type="InterPro" id="IPR051630">
    <property type="entry name" value="Corepressor-Demethylase"/>
</dbReference>
<feature type="region of interest" description="Disordered" evidence="16">
    <location>
        <begin position="545"/>
        <end position="579"/>
    </location>
</feature>
<keyword evidence="10" id="KW-0408">Iron</keyword>
<evidence type="ECO:0000256" key="11">
    <source>
        <dbReference type="ARBA" id="ARBA00023242"/>
    </source>
</evidence>
<organism evidence="19 20">
    <name type="scientific">Apodemus speciosus</name>
    <name type="common">Large Japanese field mouse</name>
    <dbReference type="NCBI Taxonomy" id="105296"/>
    <lineage>
        <taxon>Eukaryota</taxon>
        <taxon>Metazoa</taxon>
        <taxon>Chordata</taxon>
        <taxon>Craniata</taxon>
        <taxon>Vertebrata</taxon>
        <taxon>Euteleostomi</taxon>
        <taxon>Mammalia</taxon>
        <taxon>Eutheria</taxon>
        <taxon>Euarchontoglires</taxon>
        <taxon>Glires</taxon>
        <taxon>Rodentia</taxon>
        <taxon>Myomorpha</taxon>
        <taxon>Muroidea</taxon>
        <taxon>Muridae</taxon>
        <taxon>Murinae</taxon>
        <taxon>Apodemus</taxon>
    </lineage>
</organism>
<feature type="transmembrane region" description="Helical" evidence="17">
    <location>
        <begin position="141"/>
        <end position="158"/>
    </location>
</feature>
<protein>
    <recommendedName>
        <fullName evidence="13">[histone H3]-trimethyl-L-lysine(27) demethylase</fullName>
        <ecNumber evidence="13">1.14.11.68</ecNumber>
    </recommendedName>
</protein>
<evidence type="ECO:0000259" key="18">
    <source>
        <dbReference type="PROSITE" id="PS51184"/>
    </source>
</evidence>
<dbReference type="Pfam" id="PF02373">
    <property type="entry name" value="JmjC"/>
    <property type="match status" value="1"/>
</dbReference>
<evidence type="ECO:0000256" key="16">
    <source>
        <dbReference type="SAM" id="MobiDB-lite"/>
    </source>
</evidence>
<gene>
    <name evidence="19" type="ORF">APTSU1_001854600</name>
</gene>
<dbReference type="SUPFAM" id="SSF51197">
    <property type="entry name" value="Clavaminate synthase-like"/>
    <property type="match status" value="1"/>
</dbReference>
<evidence type="ECO:0000256" key="4">
    <source>
        <dbReference type="ARBA" id="ARBA00022553"/>
    </source>
</evidence>
<dbReference type="Gene3D" id="1.25.40.10">
    <property type="entry name" value="Tetratricopeptide repeat domain"/>
    <property type="match status" value="2"/>
</dbReference>
<keyword evidence="17" id="KW-0812">Transmembrane</keyword>
<feature type="compositionally biased region" description="Polar residues" evidence="16">
    <location>
        <begin position="545"/>
        <end position="558"/>
    </location>
</feature>
<feature type="repeat" description="TPR" evidence="15">
    <location>
        <begin position="384"/>
        <end position="417"/>
    </location>
</feature>
<dbReference type="InterPro" id="IPR003347">
    <property type="entry name" value="JmjC_dom"/>
</dbReference>
<dbReference type="PANTHER" id="PTHR14017:SF25">
    <property type="entry name" value="HISTONE DEMETHYLASE UTY"/>
    <property type="match status" value="1"/>
</dbReference>
<evidence type="ECO:0000313" key="19">
    <source>
        <dbReference type="EMBL" id="GAB1303305.1"/>
    </source>
</evidence>
<dbReference type="PROSITE" id="PS51184">
    <property type="entry name" value="JMJC"/>
    <property type="match status" value="1"/>
</dbReference>
<evidence type="ECO:0000256" key="1">
    <source>
        <dbReference type="ARBA" id="ARBA00001954"/>
    </source>
</evidence>
<comment type="caution">
    <text evidence="19">The sequence shown here is derived from an EMBL/GenBank/DDBJ whole genome shotgun (WGS) entry which is preliminary data.</text>
</comment>
<evidence type="ECO:0000256" key="14">
    <source>
        <dbReference type="ARBA" id="ARBA00048695"/>
    </source>
</evidence>
<reference evidence="19 20" key="1">
    <citation type="submission" date="2024-08" db="EMBL/GenBank/DDBJ databases">
        <title>The draft genome of Apodemus speciosus.</title>
        <authorList>
            <person name="Nabeshima K."/>
            <person name="Suzuki S."/>
            <person name="Onuma M."/>
        </authorList>
    </citation>
    <scope>NUCLEOTIDE SEQUENCE [LARGE SCALE GENOMIC DNA]</scope>
    <source>
        <strain evidence="19">IB14-021</strain>
    </source>
</reference>
<dbReference type="InterPro" id="IPR048562">
    <property type="entry name" value="KDM6A_B-like_C-hel"/>
</dbReference>
<keyword evidence="6" id="KW-0862">Zinc</keyword>
<dbReference type="SMART" id="SM00558">
    <property type="entry name" value="JmjC"/>
    <property type="match status" value="1"/>
</dbReference>
<feature type="region of interest" description="Disordered" evidence="16">
    <location>
        <begin position="599"/>
        <end position="621"/>
    </location>
</feature>
<keyword evidence="4" id="KW-0597">Phosphoprotein</keyword>
<evidence type="ECO:0000256" key="12">
    <source>
        <dbReference type="ARBA" id="ARBA00034483"/>
    </source>
</evidence>
<evidence type="ECO:0000256" key="17">
    <source>
        <dbReference type="SAM" id="Phobius"/>
    </source>
</evidence>
<dbReference type="SMART" id="SM00028">
    <property type="entry name" value="TPR"/>
    <property type="match status" value="6"/>
</dbReference>
<dbReference type="Gene3D" id="2.60.120.650">
    <property type="entry name" value="Cupin"/>
    <property type="match status" value="1"/>
</dbReference>
<dbReference type="PANTHER" id="PTHR14017">
    <property type="entry name" value="LYSINE-SPECIFIC DEMETHYLASE"/>
    <property type="match status" value="1"/>
</dbReference>
<accession>A0ABQ0FVQ0</accession>
<sequence length="1332" mass="149568">MAAEKARREGEEGSFSLTVEEKKALCGLDSSFFGFLSRCKDGARMKTLLNKEISLCSPGFHETYSMDQAGLELRNPPASASQSASAGTKGAIHCYESLIVKAEGKVESDFFCQLGHFNLLLEDYSKALSSYQRYYSLQSDYWKNAAFLYGLGLVYFYYNAFQWAIRAFQEVLYVDPNFCRAKEIHLRLGFMFKVNTDYESSLKHFQLALIDCNVCTLSSVENSLDKEKSHILPNKSMIRTVVAIPNSGPGCPGTHSVDQAGLELRNPPASASQVLGLQACATTARKYHSAKAAYEKLLQIESLPSQIKATVLQQLGWMHHNMDLVGDKTIKEKYAIQYLQKSLEEDPNSGQSWYFLGRCYSCIGKVQDAFVSYRQSIDKSEASADTWCSIGVLYQQQNQPMDALQAYICAVQLDHGHAAAWMDLGILYESCNQPQDAIKCYLNATRSKSCSNVSALTSRIKFLQAQLCNLPQNSLQNKTKLLPSIEEAWSLPIPAELTSRQGAMNTAQQNVSDTWNTVQTVSHYPVQQKLYTQCFTTQKLQNLGKDQQPPFQTGSTPYLQAANTNNQNQNGTRNLKGNSQNYFTLHIPTSEEQKIINFTKESKNSRSKSLSSKTSRQDRDTNIYVTAKEHSNHIHQILSVPISSLNNKDSVSPNLIIVDNPQLSVFVEEAIDNVDHDTGTCDKVNHVHPAIHKKSDNLTASLPSSASSTETLSLKLAEQTNIVTSFTDPHTGLHTINGEGHENSESSLNVNVGLKPRSQIIPSMSVSIYSSSTEVLKACRNLGKNGLSNGHILLDICPPPRPPTSPYPPLPKEKLNPPTPSIYLENKRDAFFPPLHQFCINPKNPVTVIRGLAGALKLEANNEHIVEVRTQLLQPADENWDPSGTKKIWRYENKSSHTTIAKYAQYQACSFQESLREENERRTQVKDYSDNESTCSDISGRRQKAPFKTIKCGINIDLSDNKKWKLQIPGFLCGPGCPGTHSVDQAGLQLRNPPASTSQVLGLKSHQENNNFCSVNINIGPGDCEWFVVPEDYWGVLNDFCEKNNLNFLMSSWWPNLEDLYEANVPVYRFIQRPGDLVWINAGTVHWVQAIGWCNNITWNVGPLTAFQYKLAVERYEWNKLQSIKSVVPMVHLSWNMARNIKVSDPKLFEMINLIIDTCEPPCDCWELTSGRAVSALNIGPGWNKTVKEEGTCPQEAHEVLKEVSTKLFGSQCKMHTRYCLLKILKQCQTLREALVAAGKEVLWHGRINDEPAPYCSICEVEVFNLLFVTNESNSQKTYIVHCQNCARKTSENLENFVVLEQYKMEDLIQVYDQFTLSSFIIFCILILYQKN</sequence>
<evidence type="ECO:0000313" key="20">
    <source>
        <dbReference type="Proteomes" id="UP001623349"/>
    </source>
</evidence>
<dbReference type="Pfam" id="PF21326">
    <property type="entry name" value="KDM6_GATAL"/>
    <property type="match status" value="1"/>
</dbReference>
<keyword evidence="15" id="KW-0802">TPR repeat</keyword>
<keyword evidence="17" id="KW-0472">Membrane</keyword>
<dbReference type="EMBL" id="BAAFST010000021">
    <property type="protein sequence ID" value="GAB1303305.1"/>
    <property type="molecule type" value="Genomic_DNA"/>
</dbReference>
<dbReference type="InterPro" id="IPR046941">
    <property type="entry name" value="KDM6_GATAL_sf"/>
</dbReference>
<dbReference type="InterPro" id="IPR048560">
    <property type="entry name" value="KDM6A_B-like_GATAL"/>
</dbReference>
<dbReference type="PROSITE" id="PS50005">
    <property type="entry name" value="TPR"/>
    <property type="match status" value="3"/>
</dbReference>
<keyword evidence="17" id="KW-1133">Transmembrane helix</keyword>
<proteinExistence type="inferred from homology"/>
<dbReference type="InterPro" id="IPR011990">
    <property type="entry name" value="TPR-like_helical_dom_sf"/>
</dbReference>
<feature type="compositionally biased region" description="Low complexity" evidence="16">
    <location>
        <begin position="560"/>
        <end position="570"/>
    </location>
</feature>
<comment type="catalytic activity">
    <reaction evidence="14">
        <text>N(6),N(6),N(6)-trimethyl-L-lysyl(27)-[histone H3] + 2 2-oxoglutarate + 2 O2 = N(6)-methyl-L-lysyl(27)-[histone H3] + 2 formaldehyde + 2 succinate + 2 CO2</text>
        <dbReference type="Rhea" id="RHEA:60224"/>
        <dbReference type="Rhea" id="RHEA-COMP:15535"/>
        <dbReference type="Rhea" id="RHEA-COMP:15544"/>
        <dbReference type="ChEBI" id="CHEBI:15379"/>
        <dbReference type="ChEBI" id="CHEBI:16526"/>
        <dbReference type="ChEBI" id="CHEBI:16810"/>
        <dbReference type="ChEBI" id="CHEBI:16842"/>
        <dbReference type="ChEBI" id="CHEBI:30031"/>
        <dbReference type="ChEBI" id="CHEBI:61929"/>
        <dbReference type="ChEBI" id="CHEBI:61961"/>
        <dbReference type="EC" id="1.14.11.68"/>
    </reaction>
</comment>
<evidence type="ECO:0000256" key="6">
    <source>
        <dbReference type="ARBA" id="ARBA00022833"/>
    </source>
</evidence>
<evidence type="ECO:0000256" key="10">
    <source>
        <dbReference type="ARBA" id="ARBA00023004"/>
    </source>
</evidence>
<keyword evidence="9" id="KW-0560">Oxidoreductase</keyword>
<feature type="domain" description="JmjC" evidence="18">
    <location>
        <begin position="948"/>
        <end position="1118"/>
    </location>
</feature>
<comment type="cofactor">
    <cofactor evidence="1">
        <name>Fe(2+)</name>
        <dbReference type="ChEBI" id="CHEBI:29033"/>
    </cofactor>
</comment>
<dbReference type="Gene3D" id="2.10.110.20">
    <property type="match status" value="1"/>
</dbReference>
<evidence type="ECO:0000256" key="8">
    <source>
        <dbReference type="ARBA" id="ARBA00022964"/>
    </source>
</evidence>
<keyword evidence="11" id="KW-0539">Nucleus</keyword>
<evidence type="ECO:0000256" key="2">
    <source>
        <dbReference type="ARBA" id="ARBA00001961"/>
    </source>
</evidence>
<feature type="repeat" description="TPR" evidence="15">
    <location>
        <begin position="108"/>
        <end position="141"/>
    </location>
</feature>
<evidence type="ECO:0000256" key="13">
    <source>
        <dbReference type="ARBA" id="ARBA00034525"/>
    </source>
</evidence>
<dbReference type="Pfam" id="PF21322">
    <property type="entry name" value="KDM6_C-hel"/>
    <property type="match status" value="1"/>
</dbReference>
<comment type="similarity">
    <text evidence="12">Belongs to the UTX family.</text>
</comment>
<evidence type="ECO:0000256" key="3">
    <source>
        <dbReference type="ARBA" id="ARBA00004123"/>
    </source>
</evidence>